<dbReference type="Pfam" id="PF00151">
    <property type="entry name" value="Lipase"/>
    <property type="match status" value="1"/>
</dbReference>
<dbReference type="InterPro" id="IPR029058">
    <property type="entry name" value="AB_hydrolase_fold"/>
</dbReference>
<dbReference type="InterPro" id="IPR013818">
    <property type="entry name" value="Lipase"/>
</dbReference>
<keyword evidence="2" id="KW-0964">Secreted</keyword>
<dbReference type="GO" id="GO:0016298">
    <property type="term" value="F:lipase activity"/>
    <property type="evidence" value="ECO:0007669"/>
    <property type="project" value="InterPro"/>
</dbReference>
<evidence type="ECO:0000313" key="7">
    <source>
        <dbReference type="EMBL" id="KAF8771454.1"/>
    </source>
</evidence>
<keyword evidence="4" id="KW-0732">Signal</keyword>
<evidence type="ECO:0000256" key="1">
    <source>
        <dbReference type="ARBA" id="ARBA00004613"/>
    </source>
</evidence>
<dbReference type="Pfam" id="PF03098">
    <property type="entry name" value="An_peroxidase"/>
    <property type="match status" value="1"/>
</dbReference>
<dbReference type="AlphaFoldDB" id="A0A8T0EIF0"/>
<keyword evidence="5" id="KW-0349">Heme</keyword>
<evidence type="ECO:0000256" key="3">
    <source>
        <dbReference type="ARBA" id="ARBA00022559"/>
    </source>
</evidence>
<accession>A0A8T0EIF0</accession>
<keyword evidence="5" id="KW-0408">Iron</keyword>
<dbReference type="GO" id="GO:0004601">
    <property type="term" value="F:peroxidase activity"/>
    <property type="evidence" value="ECO:0007669"/>
    <property type="project" value="UniProtKB-KW"/>
</dbReference>
<proteinExistence type="predicted"/>
<dbReference type="Gene3D" id="1.10.640.10">
    <property type="entry name" value="Haem peroxidase domain superfamily, animal type"/>
    <property type="match status" value="1"/>
</dbReference>
<feature type="binding site" description="axial binding residue" evidence="5">
    <location>
        <position position="575"/>
    </location>
    <ligand>
        <name>heme b</name>
        <dbReference type="ChEBI" id="CHEBI:60344"/>
    </ligand>
    <ligandPart>
        <name>Fe</name>
        <dbReference type="ChEBI" id="CHEBI:18248"/>
    </ligandPart>
</feature>
<evidence type="ECO:0000256" key="2">
    <source>
        <dbReference type="ARBA" id="ARBA00022525"/>
    </source>
</evidence>
<evidence type="ECO:0000256" key="4">
    <source>
        <dbReference type="ARBA" id="ARBA00022729"/>
    </source>
</evidence>
<gene>
    <name evidence="7" type="ORF">HNY73_018875</name>
</gene>
<evidence type="ECO:0000259" key="6">
    <source>
        <dbReference type="Pfam" id="PF00151"/>
    </source>
</evidence>
<dbReference type="InterPro" id="IPR019791">
    <property type="entry name" value="Haem_peroxidase_animal"/>
</dbReference>
<dbReference type="InterPro" id="IPR010255">
    <property type="entry name" value="Haem_peroxidase_sf"/>
</dbReference>
<feature type="domain" description="Lipase" evidence="6">
    <location>
        <begin position="12"/>
        <end position="86"/>
    </location>
</feature>
<comment type="subcellular location">
    <subcellularLocation>
        <location evidence="1">Secreted</location>
    </subcellularLocation>
</comment>
<keyword evidence="5" id="KW-0479">Metal-binding</keyword>
<dbReference type="PRINTS" id="PR00457">
    <property type="entry name" value="ANPEROXIDASE"/>
</dbReference>
<reference evidence="7" key="1">
    <citation type="journal article" date="2020" name="bioRxiv">
        <title>Chromosome-level reference genome of the European wasp spider Argiope bruennichi: a resource for studies on range expansion and evolutionary adaptation.</title>
        <authorList>
            <person name="Sheffer M.M."/>
            <person name="Hoppe A."/>
            <person name="Krehenwinkel H."/>
            <person name="Uhl G."/>
            <person name="Kuss A.W."/>
            <person name="Jensen L."/>
            <person name="Jensen C."/>
            <person name="Gillespie R.G."/>
            <person name="Hoff K.J."/>
            <person name="Prost S."/>
        </authorList>
    </citation>
    <scope>NUCLEOTIDE SEQUENCE</scope>
</reference>
<dbReference type="Proteomes" id="UP000807504">
    <property type="component" value="Unassembled WGS sequence"/>
</dbReference>
<protein>
    <submittedName>
        <fullName evidence="7">Chorion peroxidase like protein</fullName>
    </submittedName>
</protein>
<dbReference type="FunFam" id="1.10.640.10:FF:000003">
    <property type="entry name" value="chorion peroxidase"/>
    <property type="match status" value="1"/>
</dbReference>
<dbReference type="PANTHER" id="PTHR11475">
    <property type="entry name" value="OXIDASE/PEROXIDASE"/>
    <property type="match status" value="1"/>
</dbReference>
<dbReference type="PROSITE" id="PS50292">
    <property type="entry name" value="PEROXIDASE_3"/>
    <property type="match status" value="1"/>
</dbReference>
<keyword evidence="3 7" id="KW-0575">Peroxidase</keyword>
<dbReference type="SUPFAM" id="SSF53474">
    <property type="entry name" value="alpha/beta-Hydrolases"/>
    <property type="match status" value="1"/>
</dbReference>
<dbReference type="GO" id="GO:0046872">
    <property type="term" value="F:metal ion binding"/>
    <property type="evidence" value="ECO:0007669"/>
    <property type="project" value="UniProtKB-KW"/>
</dbReference>
<sequence length="815" mass="93135">MFGECIKIRTVVDKIICSHHAGIYYFTHSITDRCKFTANACQSYLDFQEGRCSSGTTTQMGFHAKKIPGIPPKTKFYLNTLGHPPYWEEEEQLGFPETVFISSECHLASIMILLLWIAFATCTVCAEGTNEYSSPQYTLYTIYVLEEAPQRHYGKEPLISEKEVEECFKEHANVSEKRLALEQKLAKEGRVIKPDANCADISIIRRRRTDPHVHMLESKQLIFGTVTDVLIQKHNLSPKDVYEKLPEQPLKGDYCTHARDECVAPTTVDWGSSGVCFRRLLPPSYVGQSGFRQSVLGGPLPQPRDLSVNVHNNLNRPTNYVNHLYMFFGQLLDHDITQAPISTTVDNQAIQCCPPVNNTHPQCAPIIIPPNDYFYSQFGTTCMNFVRSAICPTCRLGPRQQINQITAFIDASFVYGNSENETRTLRTLDGTGRLRSERSRYGDLLPSSPDPQNDFCSFPETNDICFQAGDSRANQHPPLTSLHTIFMREHNRLADGLRRMNPSWDDERIFQEARRIVGAEMQVITYKEYLPITLGNERMTFFKLWPSNGGTTRYDSSLDPSLYVEFSAAAFRFGHSLINSLIAYSPLNATNGRRLLRDGFFQPFDLRQGIIGPLMSGISSSPAQWFDRNLVPDVTNYLYRIRGDQTGLDLASINIQRGRDHGLPPYVDMVHFCSDNAFRIQRFDDLVRNKVMTYENMQLLQRNYRDVRDIDLWTGVLSEIYNDGAVVGPTATCVIGLQFNRLKYGDRFYFEHRNQAGSFTYQQMQELRKMTLAKIICLNTEVKTMPLNAMLFNDRNNPLIYCNYAKGVDLSYWRE</sequence>
<evidence type="ECO:0000256" key="5">
    <source>
        <dbReference type="PIRSR" id="PIRSR619791-2"/>
    </source>
</evidence>
<dbReference type="CDD" id="cd09823">
    <property type="entry name" value="peroxinectin_like"/>
    <property type="match status" value="1"/>
</dbReference>
<dbReference type="GO" id="GO:0005576">
    <property type="term" value="C:extracellular region"/>
    <property type="evidence" value="ECO:0007669"/>
    <property type="project" value="UniProtKB-SubCell"/>
</dbReference>
<reference evidence="7" key="2">
    <citation type="submission" date="2020-06" db="EMBL/GenBank/DDBJ databases">
        <authorList>
            <person name="Sheffer M."/>
        </authorList>
    </citation>
    <scope>NUCLEOTIDE SEQUENCE</scope>
</reference>
<keyword evidence="3 7" id="KW-0560">Oxidoreductase</keyword>
<evidence type="ECO:0000313" key="8">
    <source>
        <dbReference type="Proteomes" id="UP000807504"/>
    </source>
</evidence>
<dbReference type="SUPFAM" id="SSF48113">
    <property type="entry name" value="Heme-dependent peroxidases"/>
    <property type="match status" value="1"/>
</dbReference>
<dbReference type="PANTHER" id="PTHR11475:SF143">
    <property type="entry name" value="PUTATIVE-RELATED"/>
    <property type="match status" value="1"/>
</dbReference>
<dbReference type="GO" id="GO:0006979">
    <property type="term" value="P:response to oxidative stress"/>
    <property type="evidence" value="ECO:0007669"/>
    <property type="project" value="InterPro"/>
</dbReference>
<dbReference type="GO" id="GO:0020037">
    <property type="term" value="F:heme binding"/>
    <property type="evidence" value="ECO:0007669"/>
    <property type="project" value="InterPro"/>
</dbReference>
<comment type="caution">
    <text evidence="7">The sequence shown here is derived from an EMBL/GenBank/DDBJ whole genome shotgun (WGS) entry which is preliminary data.</text>
</comment>
<dbReference type="InterPro" id="IPR037120">
    <property type="entry name" value="Haem_peroxidase_sf_animal"/>
</dbReference>
<dbReference type="Gene3D" id="3.40.50.1820">
    <property type="entry name" value="alpha/beta hydrolase"/>
    <property type="match status" value="1"/>
</dbReference>
<name>A0A8T0EIF0_ARGBR</name>
<dbReference type="EMBL" id="JABXBU010002228">
    <property type="protein sequence ID" value="KAF8771454.1"/>
    <property type="molecule type" value="Genomic_DNA"/>
</dbReference>
<keyword evidence="8" id="KW-1185">Reference proteome</keyword>
<organism evidence="7 8">
    <name type="scientific">Argiope bruennichi</name>
    <name type="common">Wasp spider</name>
    <name type="synonym">Aranea bruennichi</name>
    <dbReference type="NCBI Taxonomy" id="94029"/>
    <lineage>
        <taxon>Eukaryota</taxon>
        <taxon>Metazoa</taxon>
        <taxon>Ecdysozoa</taxon>
        <taxon>Arthropoda</taxon>
        <taxon>Chelicerata</taxon>
        <taxon>Arachnida</taxon>
        <taxon>Araneae</taxon>
        <taxon>Araneomorphae</taxon>
        <taxon>Entelegynae</taxon>
        <taxon>Araneoidea</taxon>
        <taxon>Araneidae</taxon>
        <taxon>Argiope</taxon>
    </lineage>
</organism>